<sequence length="51" mass="6219">MTMIFQIGMHKTRLVLLTKRYMPNVEEDSFNHIQNEQCFPSRYKPTYHQCI</sequence>
<name>A0A2P2KSS5_RHIMU</name>
<proteinExistence type="predicted"/>
<dbReference type="AlphaFoldDB" id="A0A2P2KSS5"/>
<evidence type="ECO:0000313" key="1">
    <source>
        <dbReference type="EMBL" id="MBX08744.1"/>
    </source>
</evidence>
<accession>A0A2P2KSS5</accession>
<reference evidence="1" key="1">
    <citation type="submission" date="2018-02" db="EMBL/GenBank/DDBJ databases">
        <title>Rhizophora mucronata_Transcriptome.</title>
        <authorList>
            <person name="Meera S.P."/>
            <person name="Sreeshan A."/>
            <person name="Augustine A."/>
        </authorList>
    </citation>
    <scope>NUCLEOTIDE SEQUENCE</scope>
    <source>
        <tissue evidence="1">Leaf</tissue>
    </source>
</reference>
<protein>
    <submittedName>
        <fullName evidence="1">Uncharacterized protein MANES_01G103400</fullName>
    </submittedName>
</protein>
<organism evidence="1">
    <name type="scientific">Rhizophora mucronata</name>
    <name type="common">Asiatic mangrove</name>
    <dbReference type="NCBI Taxonomy" id="61149"/>
    <lineage>
        <taxon>Eukaryota</taxon>
        <taxon>Viridiplantae</taxon>
        <taxon>Streptophyta</taxon>
        <taxon>Embryophyta</taxon>
        <taxon>Tracheophyta</taxon>
        <taxon>Spermatophyta</taxon>
        <taxon>Magnoliopsida</taxon>
        <taxon>eudicotyledons</taxon>
        <taxon>Gunneridae</taxon>
        <taxon>Pentapetalae</taxon>
        <taxon>rosids</taxon>
        <taxon>fabids</taxon>
        <taxon>Malpighiales</taxon>
        <taxon>Rhizophoraceae</taxon>
        <taxon>Rhizophora</taxon>
    </lineage>
</organism>
<dbReference type="EMBL" id="GGEC01028260">
    <property type="protein sequence ID" value="MBX08744.1"/>
    <property type="molecule type" value="Transcribed_RNA"/>
</dbReference>